<keyword evidence="2" id="KW-1185">Reference proteome</keyword>
<accession>A0A0C9LTH0</accession>
<gene>
    <name evidence="1" type="ORF">MAM1_0047c03190</name>
</gene>
<name>A0A0C9LTH0_9FUNG</name>
<evidence type="ECO:0000313" key="1">
    <source>
        <dbReference type="EMBL" id="GAN03735.1"/>
    </source>
</evidence>
<dbReference type="OrthoDB" id="2370938at2759"/>
<proteinExistence type="predicted"/>
<dbReference type="EMBL" id="DF836336">
    <property type="protein sequence ID" value="GAN03735.1"/>
    <property type="molecule type" value="Genomic_DNA"/>
</dbReference>
<reference evidence="1" key="1">
    <citation type="submission" date="2014-09" db="EMBL/GenBank/DDBJ databases">
        <title>Draft genome sequence of an oleaginous Mucoromycotina fungus Mucor ambiguus NBRC6742.</title>
        <authorList>
            <person name="Takeda I."/>
            <person name="Yamane N."/>
            <person name="Morita T."/>
            <person name="Tamano K."/>
            <person name="Machida M."/>
            <person name="Baker S."/>
            <person name="Koike H."/>
        </authorList>
    </citation>
    <scope>NUCLEOTIDE SEQUENCE</scope>
    <source>
        <strain evidence="1">NBRC 6742</strain>
    </source>
</reference>
<organism evidence="1">
    <name type="scientific">Mucor ambiguus</name>
    <dbReference type="NCBI Taxonomy" id="91626"/>
    <lineage>
        <taxon>Eukaryota</taxon>
        <taxon>Fungi</taxon>
        <taxon>Fungi incertae sedis</taxon>
        <taxon>Mucoromycota</taxon>
        <taxon>Mucoromycotina</taxon>
        <taxon>Mucoromycetes</taxon>
        <taxon>Mucorales</taxon>
        <taxon>Mucorineae</taxon>
        <taxon>Mucoraceae</taxon>
        <taxon>Mucor</taxon>
    </lineage>
</organism>
<dbReference type="AlphaFoldDB" id="A0A0C9LTH0"/>
<protein>
    <submittedName>
        <fullName evidence="1">Uncharacterized protein</fullName>
    </submittedName>
</protein>
<sequence length="109" mass="12788">MYATILQPIKYTHEIKMPQLPMDVITKILSIIQDVSTEIVSRDRLVMQLIHFDLPLQENRFVESIIRLMVAYLMDQERYTMNGFEIHALTIAFIVEDDVVMIQLPSLHN</sequence>
<evidence type="ECO:0000313" key="2">
    <source>
        <dbReference type="Proteomes" id="UP000053815"/>
    </source>
</evidence>
<dbReference type="Proteomes" id="UP000053815">
    <property type="component" value="Unassembled WGS sequence"/>
</dbReference>